<dbReference type="InterPro" id="IPR036047">
    <property type="entry name" value="F-box-like_dom_sf"/>
</dbReference>
<keyword evidence="3" id="KW-1185">Reference proteome</keyword>
<dbReference type="CDD" id="cd09917">
    <property type="entry name" value="F-box_SF"/>
    <property type="match status" value="1"/>
</dbReference>
<evidence type="ECO:0000259" key="1">
    <source>
        <dbReference type="PROSITE" id="PS50181"/>
    </source>
</evidence>
<name>A0AAN6X1J8_9PEZI</name>
<dbReference type="SUPFAM" id="SSF81383">
    <property type="entry name" value="F-box domain"/>
    <property type="match status" value="1"/>
</dbReference>
<gene>
    <name evidence="2" type="ORF">QBC35DRAFT_24503</name>
</gene>
<reference evidence="2" key="2">
    <citation type="submission" date="2023-05" db="EMBL/GenBank/DDBJ databases">
        <authorList>
            <consortium name="Lawrence Berkeley National Laboratory"/>
            <person name="Steindorff A."/>
            <person name="Hensen N."/>
            <person name="Bonometti L."/>
            <person name="Westerberg I."/>
            <person name="Brannstrom I.O."/>
            <person name="Guillou S."/>
            <person name="Cros-Aarteil S."/>
            <person name="Calhoun S."/>
            <person name="Haridas S."/>
            <person name="Kuo A."/>
            <person name="Mondo S."/>
            <person name="Pangilinan J."/>
            <person name="Riley R."/>
            <person name="Labutti K."/>
            <person name="Andreopoulos B."/>
            <person name="Lipzen A."/>
            <person name="Chen C."/>
            <person name="Yanf M."/>
            <person name="Daum C."/>
            <person name="Ng V."/>
            <person name="Clum A."/>
            <person name="Ohm R."/>
            <person name="Martin F."/>
            <person name="Silar P."/>
            <person name="Natvig D."/>
            <person name="Lalanne C."/>
            <person name="Gautier V."/>
            <person name="Ament-Velasquez S.L."/>
            <person name="Kruys A."/>
            <person name="Hutchinson M.I."/>
            <person name="Powell A.J."/>
            <person name="Barry K."/>
            <person name="Miller A.N."/>
            <person name="Grigoriev I.V."/>
            <person name="Debuchy R."/>
            <person name="Gladieux P."/>
            <person name="Thoren M.H."/>
            <person name="Johannesson H."/>
        </authorList>
    </citation>
    <scope>NUCLEOTIDE SEQUENCE</scope>
    <source>
        <strain evidence="2">PSN309</strain>
    </source>
</reference>
<dbReference type="InterPro" id="IPR032675">
    <property type="entry name" value="LRR_dom_sf"/>
</dbReference>
<accession>A0AAN6X1J8</accession>
<dbReference type="PROSITE" id="PS50181">
    <property type="entry name" value="FBOX"/>
    <property type="match status" value="1"/>
</dbReference>
<proteinExistence type="predicted"/>
<dbReference type="SMART" id="SM00256">
    <property type="entry name" value="FBOX"/>
    <property type="match status" value="1"/>
</dbReference>
<dbReference type="Gene3D" id="3.80.10.10">
    <property type="entry name" value="Ribonuclease Inhibitor"/>
    <property type="match status" value="1"/>
</dbReference>
<organism evidence="2 3">
    <name type="scientific">Podospora australis</name>
    <dbReference type="NCBI Taxonomy" id="1536484"/>
    <lineage>
        <taxon>Eukaryota</taxon>
        <taxon>Fungi</taxon>
        <taxon>Dikarya</taxon>
        <taxon>Ascomycota</taxon>
        <taxon>Pezizomycotina</taxon>
        <taxon>Sordariomycetes</taxon>
        <taxon>Sordariomycetidae</taxon>
        <taxon>Sordariales</taxon>
        <taxon>Podosporaceae</taxon>
        <taxon>Podospora</taxon>
    </lineage>
</organism>
<dbReference type="InterPro" id="IPR001810">
    <property type="entry name" value="F-box_dom"/>
</dbReference>
<comment type="caution">
    <text evidence="2">The sequence shown here is derived from an EMBL/GenBank/DDBJ whole genome shotgun (WGS) entry which is preliminary data.</text>
</comment>
<feature type="domain" description="F-box" evidence="1">
    <location>
        <begin position="232"/>
        <end position="279"/>
    </location>
</feature>
<evidence type="ECO:0000313" key="3">
    <source>
        <dbReference type="Proteomes" id="UP001302126"/>
    </source>
</evidence>
<protein>
    <recommendedName>
        <fullName evidence="1">F-box domain-containing protein</fullName>
    </recommendedName>
</protein>
<reference evidence="2" key="1">
    <citation type="journal article" date="2023" name="Mol. Phylogenet. Evol.">
        <title>Genome-scale phylogeny and comparative genomics of the fungal order Sordariales.</title>
        <authorList>
            <person name="Hensen N."/>
            <person name="Bonometti L."/>
            <person name="Westerberg I."/>
            <person name="Brannstrom I.O."/>
            <person name="Guillou S."/>
            <person name="Cros-Aarteil S."/>
            <person name="Calhoun S."/>
            <person name="Haridas S."/>
            <person name="Kuo A."/>
            <person name="Mondo S."/>
            <person name="Pangilinan J."/>
            <person name="Riley R."/>
            <person name="LaButti K."/>
            <person name="Andreopoulos B."/>
            <person name="Lipzen A."/>
            <person name="Chen C."/>
            <person name="Yan M."/>
            <person name="Daum C."/>
            <person name="Ng V."/>
            <person name="Clum A."/>
            <person name="Steindorff A."/>
            <person name="Ohm R.A."/>
            <person name="Martin F."/>
            <person name="Silar P."/>
            <person name="Natvig D.O."/>
            <person name="Lalanne C."/>
            <person name="Gautier V."/>
            <person name="Ament-Velasquez S.L."/>
            <person name="Kruys A."/>
            <person name="Hutchinson M.I."/>
            <person name="Powell A.J."/>
            <person name="Barry K."/>
            <person name="Miller A.N."/>
            <person name="Grigoriev I.V."/>
            <person name="Debuchy R."/>
            <person name="Gladieux P."/>
            <person name="Hiltunen Thoren M."/>
            <person name="Johannesson H."/>
        </authorList>
    </citation>
    <scope>NUCLEOTIDE SEQUENCE</scope>
    <source>
        <strain evidence="2">PSN309</strain>
    </source>
</reference>
<dbReference type="AlphaFoldDB" id="A0AAN6X1J8"/>
<dbReference type="Proteomes" id="UP001302126">
    <property type="component" value="Unassembled WGS sequence"/>
</dbReference>
<dbReference type="Gene3D" id="1.20.1280.50">
    <property type="match status" value="1"/>
</dbReference>
<sequence>MDGAEMDPNPLESALMGVRACVNGQRWQQGMAQAVAGIDRCPCNKTGERQARHGKEKACQLSQYFAAIRTKKPETLLKVTADGRCSCGFAWPTCEQREHMELLDHLAECLLQQEQFIAALSTGLAMIGLHVSSAAGYCRVAKVLRQIRIKEKELQKAAAPNPRVERSIAAILKAFGPGAGQLSTVIATLIKYFVRTGLVLTGEQYRKRRMRDPFDHILQRMAHKLGLPAACRDPMVKLPLEIVYQVFSYLSADDIFRCVQVSKSWSRLINQKPAFWDDLYFHDFRRPPPIKRLAAFIRPRSQIKSLTIHEVARFDLSPDRLRIILFGLPHLKRLVLCTARENRVDDGVQLSWPKGARLSLTQLSVIGDILSKSMLTEIIEHGSDSLEALDLYTHHVARFDDLHLPKLKRLCISCKGRANLSYGPLATKPIVKATPNLEAFYIEGFPLAWNPRDQTTESPSGWPLLRLITLGSETSVPWRGRPCRFLPPFTTNIESIEILAQDTHLTHLYLFSAVTDDSEEVLHPYEHPDKFPFSTAFACLQNLKIFRCRTWVPSDLLRLFLDQSTQHQNLKVLELPVSRHIGYRSDHWSAIPDDPEELPGHPDAAFPWVTTASFASSLEHLGLYDFNYAHIGLQFGQRFSGDPFLEWLDHFPNVCAVSLYPSTWQGVCEEVAPFFGKLLAEKGQIKTVYQSILRGQDLMRLKQFAEERGKKLVHARNGDEPYGLAVFWDASGLTDWRQKGPKGIGVPSATVRYRLAS</sequence>
<dbReference type="EMBL" id="MU864360">
    <property type="protein sequence ID" value="KAK4191210.1"/>
    <property type="molecule type" value="Genomic_DNA"/>
</dbReference>
<dbReference type="Pfam" id="PF12937">
    <property type="entry name" value="F-box-like"/>
    <property type="match status" value="1"/>
</dbReference>
<evidence type="ECO:0000313" key="2">
    <source>
        <dbReference type="EMBL" id="KAK4191210.1"/>
    </source>
</evidence>